<dbReference type="Gene3D" id="1.20.840.10">
    <property type="entry name" value="Methyl-coenzyme M reductase, alpha/beta subunit, C-terminal"/>
    <property type="match status" value="1"/>
</dbReference>
<dbReference type="Proteomes" id="UP000186940">
    <property type="component" value="Unassembled WGS sequence"/>
</dbReference>
<dbReference type="GO" id="GO:0015948">
    <property type="term" value="P:methanogenesis"/>
    <property type="evidence" value="ECO:0007669"/>
    <property type="project" value="UniProtKB-KW"/>
</dbReference>
<dbReference type="AlphaFoldDB" id="A0A1F2PBK4"/>
<evidence type="ECO:0000256" key="5">
    <source>
        <dbReference type="ARBA" id="ARBA00022679"/>
    </source>
</evidence>
<evidence type="ECO:0000256" key="2">
    <source>
        <dbReference type="ARBA" id="ARBA00005149"/>
    </source>
</evidence>
<gene>
    <name evidence="10" type="ORF">SCAL_000922</name>
</gene>
<evidence type="ECO:0000313" key="10">
    <source>
        <dbReference type="EMBL" id="OFV68282.1"/>
    </source>
</evidence>
<dbReference type="Pfam" id="PF02241">
    <property type="entry name" value="MCR_beta"/>
    <property type="match status" value="1"/>
</dbReference>
<evidence type="ECO:0000256" key="6">
    <source>
        <dbReference type="ARBA" id="ARBA00022994"/>
    </source>
</evidence>
<dbReference type="InterPro" id="IPR009024">
    <property type="entry name" value="Me_CoM_Rdtase_Fd-like_fold"/>
</dbReference>
<dbReference type="GO" id="GO:0050524">
    <property type="term" value="F:coenzyme-B sulfoethylthiotransferase activity"/>
    <property type="evidence" value="ECO:0007669"/>
    <property type="project" value="UniProtKB-EC"/>
</dbReference>
<feature type="domain" description="Methyl-coenzyme M reductase beta subunit N-terminal" evidence="9">
    <location>
        <begin position="5"/>
        <end position="190"/>
    </location>
</feature>
<dbReference type="InterPro" id="IPR008924">
    <property type="entry name" value="Me_CoM_Rdtase_asu/bsu_C"/>
</dbReference>
<dbReference type="Gene3D" id="3.30.70.470">
    <property type="match status" value="1"/>
</dbReference>
<comment type="subunit">
    <text evidence="3">MCR is a hexamer of two alpha, two beta, and two gamma chains, forming a dimer of heterotrimers.</text>
</comment>
<dbReference type="UniPathway" id="UPA00646">
    <property type="reaction ID" value="UER00699"/>
</dbReference>
<evidence type="ECO:0000313" key="11">
    <source>
        <dbReference type="Proteomes" id="UP000186940"/>
    </source>
</evidence>
<dbReference type="InterPro" id="IPR015823">
    <property type="entry name" value="Me_CoM_Rdtase_asu_N_sub2"/>
</dbReference>
<dbReference type="SUPFAM" id="SSF55088">
    <property type="entry name" value="Methyl-coenzyme M reductase subunits"/>
    <property type="match status" value="1"/>
</dbReference>
<evidence type="ECO:0000256" key="1">
    <source>
        <dbReference type="ARBA" id="ARBA00001952"/>
    </source>
</evidence>
<comment type="catalytic activity">
    <reaction evidence="7">
        <text>coenzyme B + methyl-coenzyme M = methane + coenzyme M-coenzyme B heterodisulfide</text>
        <dbReference type="Rhea" id="RHEA:12532"/>
        <dbReference type="ChEBI" id="CHEBI:16183"/>
        <dbReference type="ChEBI" id="CHEBI:58286"/>
        <dbReference type="ChEBI" id="CHEBI:58411"/>
        <dbReference type="ChEBI" id="CHEBI:58596"/>
        <dbReference type="EC" id="2.8.4.1"/>
    </reaction>
    <physiologicalReaction direction="left-to-right" evidence="7">
        <dbReference type="Rhea" id="RHEA:12533"/>
    </physiologicalReaction>
</comment>
<dbReference type="InterPro" id="IPR022679">
    <property type="entry name" value="Me_CoM_Rdtase_bsu_C"/>
</dbReference>
<dbReference type="EC" id="2.8.4.1" evidence="4"/>
<keyword evidence="6" id="KW-0484">Methanogenesis</keyword>
<comment type="cofactor">
    <cofactor evidence="1">
        <name>coenzyme F430</name>
        <dbReference type="ChEBI" id="CHEBI:60540"/>
    </cofactor>
</comment>
<evidence type="ECO:0000256" key="3">
    <source>
        <dbReference type="ARBA" id="ARBA00011155"/>
    </source>
</evidence>
<comment type="pathway">
    <text evidence="2">One-carbon metabolism; methyl-coenzyme M reduction; methane from methyl-coenzyme M: step 1/1.</text>
</comment>
<keyword evidence="5" id="KW-0808">Transferase</keyword>
<reference evidence="10" key="1">
    <citation type="submission" date="2016-05" db="EMBL/GenBank/DDBJ databases">
        <title>Microbial consortia oxidize butane by reversing methanogenesis.</title>
        <authorList>
            <person name="Laso-Perez R."/>
            <person name="Richter M."/>
            <person name="Wegener G."/>
            <person name="Musat F."/>
        </authorList>
    </citation>
    <scope>NUCLEOTIDE SEQUENCE [LARGE SCALE GENOMIC DNA]</scope>
    <source>
        <strain evidence="10">BOX2</strain>
    </source>
</reference>
<dbReference type="InterPro" id="IPR022680">
    <property type="entry name" value="Me_CoM_Rdtase_bsu_N"/>
</dbReference>
<feature type="domain" description="Methyl-coenzyme M reductase beta subunit C-terminal" evidence="8">
    <location>
        <begin position="192"/>
        <end position="439"/>
    </location>
</feature>
<comment type="caution">
    <text evidence="10">The sequence shown here is derived from an EMBL/GenBank/DDBJ whole genome shotgun (WGS) entry which is preliminary data.</text>
</comment>
<sequence>MNDSDRFTIYNDRGVSVAENIHYDALSPYKNSAIREILHTLKRTAIIDLNKLETSLKSGSVGNTMAVGGECRILGREVDLPIKEHAASIAERMREMLKVADDDDTRLEILDSLLIVQIPSIMLETGTEYTQAYLLPATALAHAIIDEFNLGIFDGVDMVKCAIMGRFPQTVTPSGGAVSTLLSFPMHIEGAGVAYRTPSVNTIVALAGRRTFDAVALSSVLEHAAAFESGAAIGPYKRYHLLGMAYQGLNAKNMVYELVRDHGNATVLDIIEDVTERALRDGIIELEKKLPSGYEMYSTHDASMWNAYASAGLLAAAIQNAGASRSAQGVPSAMQFYSDLLALATSLPGVDFGRALGTATLFEWLTHNSYGGGEVGIFSGEHVVTKGSKGFIIPCAVAAMCLDAGTQMYMPEVTSKHIFKLREVLPVLKDPLSRIAEAAEEIGG</sequence>
<evidence type="ECO:0000256" key="4">
    <source>
        <dbReference type="ARBA" id="ARBA00013271"/>
    </source>
</evidence>
<accession>A0A1F2PBK4</accession>
<dbReference type="SMR" id="A0A1F2PBK4"/>
<dbReference type="EMBL" id="LYOS01000002">
    <property type="protein sequence ID" value="OFV68282.1"/>
    <property type="molecule type" value="Genomic_DNA"/>
</dbReference>
<proteinExistence type="predicted"/>
<dbReference type="SUPFAM" id="SSF48081">
    <property type="entry name" value="Methyl-coenzyme M reductase alpha and beta chain C-terminal domain"/>
    <property type="match status" value="1"/>
</dbReference>
<dbReference type="STRING" id="1838285.SCAL_000922"/>
<evidence type="ECO:0000259" key="8">
    <source>
        <dbReference type="Pfam" id="PF02241"/>
    </source>
</evidence>
<evidence type="ECO:0000259" key="9">
    <source>
        <dbReference type="Pfam" id="PF02783"/>
    </source>
</evidence>
<organism evidence="10 11">
    <name type="scientific">Candidatus Syntropharchaeum caldarium</name>
    <dbReference type="NCBI Taxonomy" id="1838285"/>
    <lineage>
        <taxon>Archaea</taxon>
        <taxon>Methanobacteriati</taxon>
        <taxon>Methanobacteriota</taxon>
        <taxon>Stenosarchaea group</taxon>
        <taxon>Methanomicrobia</taxon>
        <taxon>Methanosarcinales</taxon>
        <taxon>ANME-2 cluster</taxon>
        <taxon>Candidatus Syntropharchaeum</taxon>
    </lineage>
</organism>
<dbReference type="Pfam" id="PF02783">
    <property type="entry name" value="MCR_beta_N"/>
    <property type="match status" value="1"/>
</dbReference>
<keyword evidence="11" id="KW-1185">Reference proteome</keyword>
<evidence type="ECO:0000256" key="7">
    <source>
        <dbReference type="ARBA" id="ARBA00047772"/>
    </source>
</evidence>
<protein>
    <recommendedName>
        <fullName evidence="4">coenzyme-B sulfoethylthiotransferase</fullName>
        <ecNumber evidence="4">2.8.4.1</ecNumber>
    </recommendedName>
</protein>
<name>A0A1F2PBK4_9EURY</name>